<accession>E0W3Z0</accession>
<name>E0W3Z0_PEDHC</name>
<keyword evidence="3" id="KW-0238">DNA-binding</keyword>
<keyword evidence="5" id="KW-0539">Nucleus</keyword>
<evidence type="ECO:0000259" key="8">
    <source>
        <dbReference type="Pfam" id="PF24101"/>
    </source>
</evidence>
<dbReference type="OrthoDB" id="68020at2759"/>
<dbReference type="GO" id="GO:0003677">
    <property type="term" value="F:DNA binding"/>
    <property type="evidence" value="ECO:0007669"/>
    <property type="project" value="UniProtKB-KW"/>
</dbReference>
<dbReference type="VEuPathDB" id="VectorBase:PHUM613070"/>
<dbReference type="STRING" id="121224.E0W3Z0"/>
<evidence type="ECO:0000256" key="5">
    <source>
        <dbReference type="ARBA" id="ARBA00023242"/>
    </source>
</evidence>
<reference evidence="10" key="3">
    <citation type="submission" date="2021-02" db="UniProtKB">
        <authorList>
            <consortium name="EnsemblMetazoa"/>
        </authorList>
    </citation>
    <scope>IDENTIFICATION</scope>
    <source>
        <strain evidence="10">USDA</strain>
    </source>
</reference>
<organism>
    <name type="scientific">Pediculus humanus subsp. corporis</name>
    <name type="common">Body louse</name>
    <dbReference type="NCBI Taxonomy" id="121224"/>
    <lineage>
        <taxon>Eukaryota</taxon>
        <taxon>Metazoa</taxon>
        <taxon>Ecdysozoa</taxon>
        <taxon>Arthropoda</taxon>
        <taxon>Hexapoda</taxon>
        <taxon>Insecta</taxon>
        <taxon>Pterygota</taxon>
        <taxon>Neoptera</taxon>
        <taxon>Paraneoptera</taxon>
        <taxon>Psocodea</taxon>
        <taxon>Troctomorpha</taxon>
        <taxon>Phthiraptera</taxon>
        <taxon>Anoplura</taxon>
        <taxon>Pediculidae</taxon>
        <taxon>Pediculus</taxon>
    </lineage>
</organism>
<feature type="domain" description="B-block binding subunit of TFIIIC" evidence="7">
    <location>
        <begin position="171"/>
        <end position="242"/>
    </location>
</feature>
<keyword evidence="4" id="KW-0804">Transcription</keyword>
<evidence type="ECO:0000256" key="2">
    <source>
        <dbReference type="ARBA" id="ARBA00022553"/>
    </source>
</evidence>
<dbReference type="Pfam" id="PF04182">
    <property type="entry name" value="B-block_TFIIIC"/>
    <property type="match status" value="1"/>
</dbReference>
<reference evidence="9" key="1">
    <citation type="submission" date="2007-04" db="EMBL/GenBank/DDBJ databases">
        <title>Annotation of Pediculus humanus corporis strain USDA.</title>
        <authorList>
            <person name="Kirkness E."/>
            <person name="Hannick L."/>
            <person name="Hass B."/>
            <person name="Bruggner R."/>
            <person name="Lawson D."/>
            <person name="Bidwell S."/>
            <person name="Joardar V."/>
            <person name="Caler E."/>
            <person name="Walenz B."/>
            <person name="Inman J."/>
            <person name="Schobel S."/>
            <person name="Galinsky K."/>
            <person name="Amedeo P."/>
            <person name="Strausberg R."/>
        </authorList>
    </citation>
    <scope>NUCLEOTIDE SEQUENCE</scope>
    <source>
        <strain evidence="9">USDA</strain>
    </source>
</reference>
<dbReference type="HOGENOM" id="CLU_001556_0_0_1"/>
<dbReference type="GO" id="GO:0006384">
    <property type="term" value="P:transcription initiation at RNA polymerase III promoter"/>
    <property type="evidence" value="ECO:0007669"/>
    <property type="project" value="InterPro"/>
</dbReference>
<dbReference type="PANTHER" id="PTHR15180">
    <property type="entry name" value="GENERAL TRANSCRIPTION FACTOR 3C POLYPEPTIDE 1"/>
    <property type="match status" value="1"/>
</dbReference>
<dbReference type="CTD" id="8239742"/>
<dbReference type="InterPro" id="IPR035625">
    <property type="entry name" value="Tfc3-like_eWH"/>
</dbReference>
<dbReference type="InterPro" id="IPR044210">
    <property type="entry name" value="Tfc3-like"/>
</dbReference>
<dbReference type="PANTHER" id="PTHR15180:SF1">
    <property type="entry name" value="GENERAL TRANSCRIPTION FACTOR 3C POLYPEPTIDE 1"/>
    <property type="match status" value="1"/>
</dbReference>
<dbReference type="InParanoid" id="E0W3Z0"/>
<dbReference type="GO" id="GO:0042791">
    <property type="term" value="P:5S class rRNA transcription by RNA polymerase III"/>
    <property type="evidence" value="ECO:0007669"/>
    <property type="project" value="TreeGrafter"/>
</dbReference>
<evidence type="ECO:0000256" key="4">
    <source>
        <dbReference type="ARBA" id="ARBA00023163"/>
    </source>
</evidence>
<evidence type="ECO:0000259" key="7">
    <source>
        <dbReference type="Pfam" id="PF04182"/>
    </source>
</evidence>
<evidence type="ECO:0000256" key="1">
    <source>
        <dbReference type="ARBA" id="ARBA00004123"/>
    </source>
</evidence>
<feature type="compositionally biased region" description="Acidic residues" evidence="6">
    <location>
        <begin position="1426"/>
        <end position="1462"/>
    </location>
</feature>
<dbReference type="KEGG" id="phu:Phum_PHUM613070"/>
<gene>
    <name evidence="10" type="primary">8239742</name>
    <name evidence="9" type="ORF">Phum_PHUM613070</name>
</gene>
<dbReference type="InterPro" id="IPR056467">
    <property type="entry name" value="eWH_GTF3C1"/>
</dbReference>
<sequence>MSLISNINSDYVSDILDEIALEGLDGITIEALWKRLSVRPNFCFKIDNDSKCFMWKIVIQLKPIKYYELPEPRASLKHYVCSPDTENQEAILELDNVYPYCKLKNVTEVFGSCKYYFTRIDITDEVVKLKLSEVEEKWGNKLVIVASQDIRTYSLVGNLSTSNIDFSKCSIHYDMLERIGRSRYLGLATCGKGSIQSVVEDCKSIFHYLKFLQQHKLIKKQSLFGSLNGSANAIKIHLNRFYELCLNDNLSILKTAIEELKLRPLCAMPSDEFNALFDQKQKARLKKFRKTVVFRKYISLTSIIPYCKLFPNSSPSDSEKKTKNEEKMVRCAQLINPNVQFVDIIERECEVDDEESNFGILPKGIYFENMPITAQALHHIKNSGASGLSHQDLAQKMGLTKHFIRGLINKLYSEKHIQFYFENDGRKRSKRYIVGENIQNKTVASEIVQILSEPISTKNIPDAKENVTKNEDEISKEPISIPQLKEENMSYRSLRRIGMIIKTIKAHKYRLLHQIFKYVNQEEIEEGVTTKVDRHTIKRMLKKLGEDGLIKVIPLTEQDKTGQIIYLYTDPAFEPDESQLNSLRQIHSSFNTTELKKVVEEDFGDLENAYAKVLAENYTEMKKMLNGIVRKTDKPFQSSLKQSELLYSPKFIRLSILHDFIFHLVYDYTGISDKSQEEMIEELSKTTAIDDELKNEISQLYGTQLSTYMFVPPINKIDKMDGWFLLSDVLTRLPLSIIVKAVKVSETCPELWKYLHHPVRKHFLIKNLPLSVRQIFFDRKYQLSTIYNDFRRLCFIGLIQFGIKFGREQHQTLAYLNRKASLLDTSTSPAEYYQVPSDMTFDVKSYYFETKADVKKYWMDMFNICIATNLGCKTNVIGKEIFMERESAKESYKKAIEPKSVAKVMENDNGIIPGDNLGAAGLDSGMFSFLRSNWSGPVKKPVDEMIKTKVLKMPIQRIKKEQIMNNIYNKSKSCRKKVLSKVETFNSVVPNNEKPMRSRIRKIKERECKVKRKRNISYDEIDLEALRLMSTLRVTWSTAEDNFLLICRVAMMFLCPNSRMFVRIPWVEVRKVLQENFAESRNKTQKAVARRIIYMMKNPTTLRSVNLCLEELKQMPEATTKFDCSQLLNSIKPSHPQLVELQNQLYEKFRELVLFLKDRFIDCKNFNGKKKNTEIIPDTIREFFDKYQLEIPEEHPITVKSIRENVIRAVLMSSLSCRADKTSSALQLFDIYRQYNDDELHKAIRKLQRDKVITVSKKAGNAIFKEGKMLPLSFSPYKLSFAFQHMLNMKYGHGIYSESFLQIDKLLNTEEESEFEVDLNECNVTLFLLASRELVFFQTILPEQIVVLDPGHFSDATYSKILERYCEMLRYSGPNLKFVCSSGKILSKPSGGEEDVVKVDEKKKKRIHENLDSNVVNSKKIKLENSTDDDEEEEKEEEEEEEVEEEVEEKGEGIVGEEGDEGEERKNCDNTTNNDDMAIEKKSEKKQVGSSEKTTRSSRVILYMMREEAKKEANNDSSRFAYEFCVVNASKILMKNEIENVQKTLDFICSKKEHGVTNGELKTNCKSDILPEIVGYLLNEKVIIKSGISETRYVSQKYCSPWLLNSFKMKRLEKEKVKPSEINAIVLDDPLNKNQNGDDEGRAPTKKMKTVISLQKIKSDEYTSSHACSNDINNKIKIIIKPWIRIDGSLNRKVLDRFLGAVLSFIMSNPGISIKAIMDKFSPSITPVWTKDLVEILLEIGCVTLTSLIVKEKASLFSKSVILVSDSYTGLEDDDLVAVEAKVDAITSLGLFIGKKNYAKDFLVD</sequence>
<dbReference type="CDD" id="cd16169">
    <property type="entry name" value="Tau138_eWH"/>
    <property type="match status" value="1"/>
</dbReference>
<proteinExistence type="predicted"/>
<dbReference type="EMBL" id="DS235885">
    <property type="protein sequence ID" value="EEB20346.1"/>
    <property type="molecule type" value="Genomic_DNA"/>
</dbReference>
<dbReference type="FunCoup" id="E0W3Z0">
    <property type="interactions" value="212"/>
</dbReference>
<dbReference type="GO" id="GO:0000127">
    <property type="term" value="C:transcription factor TFIIIC complex"/>
    <property type="evidence" value="ECO:0007669"/>
    <property type="project" value="InterPro"/>
</dbReference>
<feature type="compositionally biased region" description="Basic and acidic residues" evidence="6">
    <location>
        <begin position="1478"/>
        <end position="1487"/>
    </location>
</feature>
<dbReference type="OMA" id="PHKVHVE"/>
<dbReference type="InterPro" id="IPR007309">
    <property type="entry name" value="TFIIIC_Bblock-bd"/>
</dbReference>
<dbReference type="GeneID" id="8239742"/>
<keyword evidence="11" id="KW-1185">Reference proteome</keyword>
<evidence type="ECO:0000313" key="9">
    <source>
        <dbReference type="EMBL" id="EEB20346.1"/>
    </source>
</evidence>
<dbReference type="Proteomes" id="UP000009046">
    <property type="component" value="Unassembled WGS sequence"/>
</dbReference>
<evidence type="ECO:0000256" key="6">
    <source>
        <dbReference type="SAM" id="MobiDB-lite"/>
    </source>
</evidence>
<comment type="subcellular location">
    <subcellularLocation>
        <location evidence="1">Nucleus</location>
    </subcellularLocation>
</comment>
<dbReference type="GO" id="GO:0005634">
    <property type="term" value="C:nucleus"/>
    <property type="evidence" value="ECO:0007669"/>
    <property type="project" value="UniProtKB-SubCell"/>
</dbReference>
<protein>
    <submittedName>
        <fullName evidence="9 10">Uncharacterized protein</fullName>
    </submittedName>
</protein>
<keyword evidence="2" id="KW-0597">Phosphoprotein</keyword>
<evidence type="ECO:0000313" key="11">
    <source>
        <dbReference type="Proteomes" id="UP000009046"/>
    </source>
</evidence>
<feature type="domain" description="GTF3C1 extended winged-helix" evidence="8">
    <location>
        <begin position="489"/>
        <end position="591"/>
    </location>
</feature>
<dbReference type="eggNOG" id="KOG4560">
    <property type="taxonomic scope" value="Eukaryota"/>
</dbReference>
<dbReference type="RefSeq" id="XP_002433084.1">
    <property type="nucleotide sequence ID" value="XM_002433039.1"/>
</dbReference>
<evidence type="ECO:0000313" key="10">
    <source>
        <dbReference type="EnsemblMetazoa" id="PHUM613070-PA"/>
    </source>
</evidence>
<dbReference type="EMBL" id="AAZO01007492">
    <property type="status" value="NOT_ANNOTATED_CDS"/>
    <property type="molecule type" value="Genomic_DNA"/>
</dbReference>
<dbReference type="EnsemblMetazoa" id="PHUM613070-RA">
    <property type="protein sequence ID" value="PHUM613070-PA"/>
    <property type="gene ID" value="PHUM613070"/>
</dbReference>
<evidence type="ECO:0000256" key="3">
    <source>
        <dbReference type="ARBA" id="ARBA00023125"/>
    </source>
</evidence>
<dbReference type="Pfam" id="PF24101">
    <property type="entry name" value="WHD_GTF3C1"/>
    <property type="match status" value="1"/>
</dbReference>
<feature type="region of interest" description="Disordered" evidence="6">
    <location>
        <begin position="1418"/>
        <end position="1496"/>
    </location>
</feature>
<reference evidence="9" key="2">
    <citation type="submission" date="2007-04" db="EMBL/GenBank/DDBJ databases">
        <title>The genome of the human body louse.</title>
        <authorList>
            <consortium name="The Human Body Louse Genome Consortium"/>
            <person name="Kirkness E."/>
            <person name="Walenz B."/>
            <person name="Hass B."/>
            <person name="Bruggner R."/>
            <person name="Strausberg R."/>
        </authorList>
    </citation>
    <scope>NUCLEOTIDE SEQUENCE</scope>
    <source>
        <strain evidence="9">USDA</strain>
    </source>
</reference>